<accession>X1V7N3</accession>
<protein>
    <submittedName>
        <fullName evidence="1">Uncharacterized protein</fullName>
    </submittedName>
</protein>
<dbReference type="EMBL" id="BARW01030682">
    <property type="protein sequence ID" value="GAJ08576.1"/>
    <property type="molecule type" value="Genomic_DNA"/>
</dbReference>
<sequence length="118" mass="12943">MLVVTDRAGQELRELLVANSTEPKHVLRIDCNVQGFIMCIGEEMEGDVLVGSEETAVLHASPQLSEALERISMVVDCVDTNEGLRLVIYREEEGVPEECSSECGCGCECDSDCHLPKE</sequence>
<reference evidence="1" key="1">
    <citation type="journal article" date="2014" name="Front. Microbiol.">
        <title>High frequency of phylogenetically diverse reductive dehalogenase-homologous genes in deep subseafloor sedimentary metagenomes.</title>
        <authorList>
            <person name="Kawai M."/>
            <person name="Futagami T."/>
            <person name="Toyoda A."/>
            <person name="Takaki Y."/>
            <person name="Nishi S."/>
            <person name="Hori S."/>
            <person name="Arai W."/>
            <person name="Tsubouchi T."/>
            <person name="Morono Y."/>
            <person name="Uchiyama I."/>
            <person name="Ito T."/>
            <person name="Fujiyama A."/>
            <person name="Inagaki F."/>
            <person name="Takami H."/>
        </authorList>
    </citation>
    <scope>NUCLEOTIDE SEQUENCE</scope>
    <source>
        <strain evidence="1">Expedition CK06-06</strain>
    </source>
</reference>
<name>X1V7N3_9ZZZZ</name>
<dbReference type="AlphaFoldDB" id="X1V7N3"/>
<organism evidence="1">
    <name type="scientific">marine sediment metagenome</name>
    <dbReference type="NCBI Taxonomy" id="412755"/>
    <lineage>
        <taxon>unclassified sequences</taxon>
        <taxon>metagenomes</taxon>
        <taxon>ecological metagenomes</taxon>
    </lineage>
</organism>
<comment type="caution">
    <text evidence="1">The sequence shown here is derived from an EMBL/GenBank/DDBJ whole genome shotgun (WGS) entry which is preliminary data.</text>
</comment>
<gene>
    <name evidence="1" type="ORF">S12H4_48996</name>
</gene>
<proteinExistence type="predicted"/>
<evidence type="ECO:0000313" key="1">
    <source>
        <dbReference type="EMBL" id="GAJ08576.1"/>
    </source>
</evidence>